<organism evidence="1 2">
    <name type="scientific">Burkholderia vietnamiensis (strain G4 / LMG 22486)</name>
    <name type="common">Burkholderia cepacia (strain R1808)</name>
    <dbReference type="NCBI Taxonomy" id="269482"/>
    <lineage>
        <taxon>Bacteria</taxon>
        <taxon>Pseudomonadati</taxon>
        <taxon>Pseudomonadota</taxon>
        <taxon>Betaproteobacteria</taxon>
        <taxon>Burkholderiales</taxon>
        <taxon>Burkholderiaceae</taxon>
        <taxon>Burkholderia</taxon>
        <taxon>Burkholderia cepacia complex</taxon>
    </lineage>
</organism>
<dbReference type="EMBL" id="CP000621">
    <property type="protein sequence ID" value="ABO60582.1"/>
    <property type="molecule type" value="Genomic_DNA"/>
</dbReference>
<evidence type="ECO:0000313" key="2">
    <source>
        <dbReference type="Proteomes" id="UP000002287"/>
    </source>
</evidence>
<name>A4JWC9_BURVG</name>
<geneLocation type="plasmid" evidence="1 2">
    <name>pBVIE05</name>
</geneLocation>
<accession>A4JWC9</accession>
<protein>
    <submittedName>
        <fullName evidence="1">Uncharacterized protein</fullName>
    </submittedName>
</protein>
<gene>
    <name evidence="1" type="ordered locus">Bcep1808_7712</name>
</gene>
<dbReference type="HOGENOM" id="CLU_1683295_0_0_4"/>
<proteinExistence type="predicted"/>
<dbReference type="Proteomes" id="UP000002287">
    <property type="component" value="Plasmid pBVIE05"/>
</dbReference>
<sequence>MAGNKKPRKKYSGPKFSPVVQRAISFLKIQRNHTLNALNANYDVVLDDDQQRDIAIAYGVAIDRMSKGMGDAEDLGQLGFMANVSRVLCERSTEELDFGKQYEPDIIAAQQALMRAHFRKRAGKTLGFDAVGLQAIRRAYQIHSAQMQVAGAGHLISASAEVTRRQRAGDVMNEEEAMAA</sequence>
<evidence type="ECO:0000313" key="1">
    <source>
        <dbReference type="EMBL" id="ABO60582.1"/>
    </source>
</evidence>
<dbReference type="AlphaFoldDB" id="A4JWC9"/>
<keyword evidence="1" id="KW-0614">Plasmid</keyword>
<reference evidence="1 2" key="1">
    <citation type="submission" date="2007-03" db="EMBL/GenBank/DDBJ databases">
        <title>Complete sequence of plasmid pBVIE05 of Burkholderia vietnamiensis G4.</title>
        <authorList>
            <consortium name="US DOE Joint Genome Institute"/>
            <person name="Copeland A."/>
            <person name="Lucas S."/>
            <person name="Lapidus A."/>
            <person name="Barry K."/>
            <person name="Detter J.C."/>
            <person name="Glavina del Rio T."/>
            <person name="Hammon N."/>
            <person name="Israni S."/>
            <person name="Dalin E."/>
            <person name="Tice H."/>
            <person name="Pitluck S."/>
            <person name="Chain P."/>
            <person name="Malfatti S."/>
            <person name="Shin M."/>
            <person name="Vergez L."/>
            <person name="Schmutz J."/>
            <person name="Larimer F."/>
            <person name="Land M."/>
            <person name="Hauser L."/>
            <person name="Kyrpides N."/>
            <person name="Tiedje J."/>
            <person name="Richardson P."/>
        </authorList>
    </citation>
    <scope>NUCLEOTIDE SEQUENCE [LARGE SCALE GENOMIC DNA]</scope>
    <source>
        <strain evidence="2">G4 / LMG 22486</strain>
        <plasmid evidence="1 2">pBVIE05</plasmid>
    </source>
</reference>
<dbReference type="KEGG" id="bvi:Bcep1808_7712"/>